<evidence type="ECO:0000256" key="4">
    <source>
        <dbReference type="ARBA" id="ARBA00022692"/>
    </source>
</evidence>
<comment type="subcellular location">
    <subcellularLocation>
        <location evidence="9">Cell membrane</location>
        <topology evidence="9">Multi-pass membrane protein</topology>
    </subcellularLocation>
    <subcellularLocation>
        <location evidence="1">Membrane</location>
        <topology evidence="1">Multi-pass membrane protein</topology>
    </subcellularLocation>
</comment>
<evidence type="ECO:0000256" key="3">
    <source>
        <dbReference type="ARBA" id="ARBA00022448"/>
    </source>
</evidence>
<organism evidence="10 11">
    <name type="scientific">Candidatus Nanosynbacter featherlites</name>
    <dbReference type="NCBI Taxonomy" id="2572088"/>
    <lineage>
        <taxon>Bacteria</taxon>
        <taxon>Candidatus Saccharimonadota</taxon>
        <taxon>Candidatus Saccharimonadia</taxon>
        <taxon>Candidatus Nanosynbacterales</taxon>
        <taxon>Candidatus Nanosynbacteraceae</taxon>
        <taxon>Candidatus Nanosynbacter</taxon>
    </lineage>
</organism>
<feature type="transmembrane region" description="Helical" evidence="9">
    <location>
        <begin position="52"/>
        <end position="73"/>
    </location>
</feature>
<dbReference type="OrthoDB" id="9808751at2"/>
<comment type="similarity">
    <text evidence="2 9">Belongs to the SecG family.</text>
</comment>
<keyword evidence="8 9" id="KW-0472">Membrane</keyword>
<evidence type="ECO:0000256" key="6">
    <source>
        <dbReference type="ARBA" id="ARBA00022989"/>
    </source>
</evidence>
<keyword evidence="5 9" id="KW-0653">Protein transport</keyword>
<name>A0A4P9A3J9_9BACT</name>
<sequence length="78" mass="8328">MNLEQLLPYITLGSAFLMIITILLQQRGASLGAGFGSSGELFTTRRGFDKNLFDVTIVLAVVFVLSILASLVLPGLKG</sequence>
<dbReference type="Pfam" id="PF03840">
    <property type="entry name" value="SecG"/>
    <property type="match status" value="1"/>
</dbReference>
<feature type="transmembrane region" description="Helical" evidence="9">
    <location>
        <begin position="6"/>
        <end position="24"/>
    </location>
</feature>
<keyword evidence="3 9" id="KW-0813">Transport</keyword>
<evidence type="ECO:0000256" key="7">
    <source>
        <dbReference type="ARBA" id="ARBA00023010"/>
    </source>
</evidence>
<keyword evidence="6 9" id="KW-1133">Transmembrane helix</keyword>
<accession>A0A4P9A3J9</accession>
<proteinExistence type="inferred from homology"/>
<dbReference type="GO" id="GO:0009306">
    <property type="term" value="P:protein secretion"/>
    <property type="evidence" value="ECO:0007669"/>
    <property type="project" value="UniProtKB-UniRule"/>
</dbReference>
<dbReference type="GO" id="GO:0015450">
    <property type="term" value="F:protein-transporting ATPase activity"/>
    <property type="evidence" value="ECO:0007669"/>
    <property type="project" value="UniProtKB-UniRule"/>
</dbReference>
<keyword evidence="4 9" id="KW-0812">Transmembrane</keyword>
<dbReference type="AlphaFoldDB" id="A0A4P9A3J9"/>
<keyword evidence="9" id="KW-1003">Cell membrane</keyword>
<dbReference type="KEGG" id="nft:FBF37_02840"/>
<evidence type="ECO:0000256" key="2">
    <source>
        <dbReference type="ARBA" id="ARBA00008445"/>
    </source>
</evidence>
<reference evidence="10 11" key="1">
    <citation type="submission" date="2019-04" db="EMBL/GenBank/DDBJ databases">
        <title>Saccharibacteria TM7 genomes.</title>
        <authorList>
            <person name="Bor B."/>
            <person name="He X."/>
            <person name="Chen T."/>
            <person name="Dewhirst F.E."/>
        </authorList>
    </citation>
    <scope>NUCLEOTIDE SEQUENCE [LARGE SCALE GENOMIC DNA]</scope>
    <source>
        <strain evidence="10 11">BB001</strain>
    </source>
</reference>
<evidence type="ECO:0000256" key="8">
    <source>
        <dbReference type="ARBA" id="ARBA00023136"/>
    </source>
</evidence>
<evidence type="ECO:0000256" key="1">
    <source>
        <dbReference type="ARBA" id="ARBA00004141"/>
    </source>
</evidence>
<dbReference type="GO" id="GO:0005886">
    <property type="term" value="C:plasma membrane"/>
    <property type="evidence" value="ECO:0007669"/>
    <property type="project" value="UniProtKB-SubCell"/>
</dbReference>
<gene>
    <name evidence="10" type="primary">secG</name>
    <name evidence="10" type="ORF">FBF37_02840</name>
</gene>
<comment type="function">
    <text evidence="9">Involved in protein export. Participates in an early event of protein translocation.</text>
</comment>
<dbReference type="NCBIfam" id="TIGR00810">
    <property type="entry name" value="secG"/>
    <property type="match status" value="1"/>
</dbReference>
<dbReference type="Proteomes" id="UP000310639">
    <property type="component" value="Chromosome"/>
</dbReference>
<evidence type="ECO:0000256" key="9">
    <source>
        <dbReference type="RuleBase" id="RU365087"/>
    </source>
</evidence>
<dbReference type="InterPro" id="IPR004692">
    <property type="entry name" value="SecG"/>
</dbReference>
<dbReference type="EMBL" id="CP040004">
    <property type="protein sequence ID" value="QCT42388.1"/>
    <property type="molecule type" value="Genomic_DNA"/>
</dbReference>
<keyword evidence="11" id="KW-1185">Reference proteome</keyword>
<evidence type="ECO:0000313" key="10">
    <source>
        <dbReference type="EMBL" id="QCT42388.1"/>
    </source>
</evidence>
<evidence type="ECO:0000313" key="11">
    <source>
        <dbReference type="Proteomes" id="UP000310639"/>
    </source>
</evidence>
<protein>
    <recommendedName>
        <fullName evidence="9">Protein-export membrane protein SecG</fullName>
    </recommendedName>
</protein>
<dbReference type="RefSeq" id="WP_138079295.1">
    <property type="nucleotide sequence ID" value="NZ_CP040004.1"/>
</dbReference>
<evidence type="ECO:0000256" key="5">
    <source>
        <dbReference type="ARBA" id="ARBA00022927"/>
    </source>
</evidence>
<keyword evidence="7 9" id="KW-0811">Translocation</keyword>